<dbReference type="Pfam" id="PF24658">
    <property type="entry name" value="DUF7647"/>
    <property type="match status" value="1"/>
</dbReference>
<dbReference type="GO" id="GO:0000127">
    <property type="term" value="C:transcription factor TFIIIC complex"/>
    <property type="evidence" value="ECO:0007669"/>
    <property type="project" value="InterPro"/>
</dbReference>
<feature type="domain" description="GTF3C1 extended winged-helix" evidence="3">
    <location>
        <begin position="1"/>
        <end position="68"/>
    </location>
</feature>
<dbReference type="PANTHER" id="PTHR15180:SF1">
    <property type="entry name" value="GENERAL TRANSCRIPTION FACTOR 3C POLYPEPTIDE 1"/>
    <property type="match status" value="1"/>
</dbReference>
<dbReference type="Gramene" id="KVH97941">
    <property type="protein sequence ID" value="KVH97941"/>
    <property type="gene ID" value="Ccrd_023861"/>
</dbReference>
<dbReference type="AlphaFoldDB" id="A0A103XW29"/>
<dbReference type="Proteomes" id="UP000243975">
    <property type="component" value="Unassembled WGS sequence"/>
</dbReference>
<evidence type="ECO:0000313" key="7">
    <source>
        <dbReference type="Proteomes" id="UP000243975"/>
    </source>
</evidence>
<feature type="domain" description="DUF7645" evidence="4">
    <location>
        <begin position="318"/>
        <end position="375"/>
    </location>
</feature>
<dbReference type="GO" id="GO:0003677">
    <property type="term" value="F:DNA binding"/>
    <property type="evidence" value="ECO:0007669"/>
    <property type="project" value="InterPro"/>
</dbReference>
<evidence type="ECO:0000313" key="6">
    <source>
        <dbReference type="EMBL" id="KVH97941.1"/>
    </source>
</evidence>
<dbReference type="CDD" id="cd16169">
    <property type="entry name" value="Tau138_eWH"/>
    <property type="match status" value="1"/>
</dbReference>
<accession>A0A103XW29</accession>
<dbReference type="Pfam" id="PF24655">
    <property type="entry name" value="DUF7645"/>
    <property type="match status" value="1"/>
</dbReference>
<organism evidence="6 7">
    <name type="scientific">Cynara cardunculus var. scolymus</name>
    <name type="common">Globe artichoke</name>
    <name type="synonym">Cynara scolymus</name>
    <dbReference type="NCBI Taxonomy" id="59895"/>
    <lineage>
        <taxon>Eukaryota</taxon>
        <taxon>Viridiplantae</taxon>
        <taxon>Streptophyta</taxon>
        <taxon>Embryophyta</taxon>
        <taxon>Tracheophyta</taxon>
        <taxon>Spermatophyta</taxon>
        <taxon>Magnoliopsida</taxon>
        <taxon>eudicotyledons</taxon>
        <taxon>Gunneridae</taxon>
        <taxon>Pentapetalae</taxon>
        <taxon>asterids</taxon>
        <taxon>campanulids</taxon>
        <taxon>Asterales</taxon>
        <taxon>Asteraceae</taxon>
        <taxon>Carduoideae</taxon>
        <taxon>Cardueae</taxon>
        <taxon>Carduinae</taxon>
        <taxon>Cynara</taxon>
    </lineage>
</organism>
<dbReference type="InterPro" id="IPR056467">
    <property type="entry name" value="eWH_GTF3C1"/>
</dbReference>
<keyword evidence="2" id="KW-1133">Transmembrane helix</keyword>
<dbReference type="GO" id="GO:0042791">
    <property type="term" value="P:5S class rRNA transcription by RNA polymerase III"/>
    <property type="evidence" value="ECO:0007669"/>
    <property type="project" value="TreeGrafter"/>
</dbReference>
<gene>
    <name evidence="6" type="ORF">Ccrd_023861</name>
</gene>
<evidence type="ECO:0000259" key="3">
    <source>
        <dbReference type="Pfam" id="PF24101"/>
    </source>
</evidence>
<sequence>MDKKTLDRSLNKLQNEGKCKCISVSVPSVTNCLRTCTIVVVLHPSVYNAEDLLDRAQERLRSFQRQIRTQVFSRHRSGISVPVLNDVERIGMTKDQSAIREANRNNGFILGKMVRAKLLHVFLWGYITRLPGWDNAISGRHGYEPKNPRSACKLFELDAAYKAMPLELFLQVVGFSPKSECIIENCRNDLCLSELPIQKYRCLMDTRATAHLSALIDILKRLKVTAFSYTMCFPSLISSYKSCISLQLIRLIDGELLGVRMGPHVILRHSLELKPYIEEPARMVLPSTNVDSFDLRFHFRHDFVLESRKVFFSRSWESVRVMTADQQAKLFKLVANEDTDKKISYKKCKEIAENLNLTLEQLVIEYVRNRAALGAKFHGTDWASLQSLPASPHTCKRRMSTLNSNKKFRKAVKTFCNMLSSRYAKHLENSNNKPLDDHTNDSNFEERWDDFDNEDIKMVLDGVLRYKQTAKSEADKGYGMLMNGGNGFRTQTYITLAVSNAIELLKIVCLSPKARNLLPKTAQDLLAETTRLYSEHDMHTAVNYLRERNFMVTGVACFSFVGVSIFPYISFFHRFPLVKGGRISDVFTCNRSSSPFPLNTGERADEIGKWLDERENDLLDKGVDLYADVHCGDVLQLCLLMCVGEVSMFPCLPDEGVGEIGDSKKRNRDDNDFDKVKKPKLLDSEIFSRKEKGFPGIKVSLSRSMISRVDAVASFPAPPAPAPGPDPGSGSGSNLEHKSSSVMTLNGKSIWEDMACYAKHLTSLEVSPFLFQTVNGYDSIYVVDSKYQSKYFLLATSHQHLDRMDRACYKPILPWVDVDGTINENVYKGLVRRLLGVVMQNPGIMEEHIIGQMDVLNPQMYESISNSPPPILVGFKKPKMVT</sequence>
<feature type="non-terminal residue" evidence="6">
    <location>
        <position position="1"/>
    </location>
</feature>
<protein>
    <submittedName>
        <fullName evidence="6">Uncharacterized protein</fullName>
    </submittedName>
</protein>
<evidence type="ECO:0000256" key="1">
    <source>
        <dbReference type="SAM" id="MobiDB-lite"/>
    </source>
</evidence>
<name>A0A103XW29_CYNCS</name>
<dbReference type="STRING" id="59895.A0A103XW29"/>
<feature type="transmembrane region" description="Helical" evidence="2">
    <location>
        <begin position="550"/>
        <end position="572"/>
    </location>
</feature>
<dbReference type="InterPro" id="IPR056062">
    <property type="entry name" value="DUF7645"/>
</dbReference>
<dbReference type="GO" id="GO:0006384">
    <property type="term" value="P:transcription initiation at RNA polymerase III promoter"/>
    <property type="evidence" value="ECO:0007669"/>
    <property type="project" value="InterPro"/>
</dbReference>
<feature type="region of interest" description="Disordered" evidence="1">
    <location>
        <begin position="716"/>
        <end position="739"/>
    </location>
</feature>
<keyword evidence="7" id="KW-1185">Reference proteome</keyword>
<feature type="domain" description="DUF7647" evidence="5">
    <location>
        <begin position="147"/>
        <end position="310"/>
    </location>
</feature>
<keyword evidence="2" id="KW-0472">Membrane</keyword>
<dbReference type="InterPro" id="IPR044210">
    <property type="entry name" value="Tfc3-like"/>
</dbReference>
<evidence type="ECO:0000259" key="5">
    <source>
        <dbReference type="Pfam" id="PF24658"/>
    </source>
</evidence>
<dbReference type="Pfam" id="PF24101">
    <property type="entry name" value="WHD_GTF3C1"/>
    <property type="match status" value="1"/>
</dbReference>
<feature type="compositionally biased region" description="Pro residues" evidence="1">
    <location>
        <begin position="716"/>
        <end position="726"/>
    </location>
</feature>
<evidence type="ECO:0000259" key="4">
    <source>
        <dbReference type="Pfam" id="PF24655"/>
    </source>
</evidence>
<dbReference type="InterPro" id="IPR035625">
    <property type="entry name" value="Tfc3-like_eWH"/>
</dbReference>
<comment type="caution">
    <text evidence="6">The sequence shown here is derived from an EMBL/GenBank/DDBJ whole genome shotgun (WGS) entry which is preliminary data.</text>
</comment>
<dbReference type="EMBL" id="LEKV01003815">
    <property type="protein sequence ID" value="KVH97941.1"/>
    <property type="molecule type" value="Genomic_DNA"/>
</dbReference>
<keyword evidence="2" id="KW-0812">Transmembrane</keyword>
<dbReference type="InterPro" id="IPR056064">
    <property type="entry name" value="DUF7647"/>
</dbReference>
<dbReference type="PANTHER" id="PTHR15180">
    <property type="entry name" value="GENERAL TRANSCRIPTION FACTOR 3C POLYPEPTIDE 1"/>
    <property type="match status" value="1"/>
</dbReference>
<evidence type="ECO:0000256" key="2">
    <source>
        <dbReference type="SAM" id="Phobius"/>
    </source>
</evidence>
<proteinExistence type="predicted"/>
<reference evidence="6 7" key="1">
    <citation type="journal article" date="2016" name="Sci. Rep.">
        <title>The genome sequence of the outbreeding globe artichoke constructed de novo incorporating a phase-aware low-pass sequencing strategy of F1 progeny.</title>
        <authorList>
            <person name="Scaglione D."/>
            <person name="Reyes-Chin-Wo S."/>
            <person name="Acquadro A."/>
            <person name="Froenicke L."/>
            <person name="Portis E."/>
            <person name="Beitel C."/>
            <person name="Tirone M."/>
            <person name="Mauro R."/>
            <person name="Lo Monaco A."/>
            <person name="Mauromicale G."/>
            <person name="Faccioli P."/>
            <person name="Cattivelli L."/>
            <person name="Rieseberg L."/>
            <person name="Michelmore R."/>
            <person name="Lanteri S."/>
        </authorList>
    </citation>
    <scope>NUCLEOTIDE SEQUENCE [LARGE SCALE GENOMIC DNA]</scope>
    <source>
        <strain evidence="6">2C</strain>
    </source>
</reference>